<dbReference type="GO" id="GO:0005829">
    <property type="term" value="C:cytosol"/>
    <property type="evidence" value="ECO:0007669"/>
    <property type="project" value="TreeGrafter"/>
</dbReference>
<dbReference type="InterPro" id="IPR000362">
    <property type="entry name" value="Fumarate_lyase_fam"/>
</dbReference>
<proteinExistence type="predicted"/>
<dbReference type="PANTHER" id="PTHR43814">
    <property type="entry name" value="ARGININOSUCCINATE LYASE"/>
    <property type="match status" value="1"/>
</dbReference>
<dbReference type="Gene3D" id="1.10.40.30">
    <property type="entry name" value="Fumarase/aspartase (C-terminal domain)"/>
    <property type="match status" value="1"/>
</dbReference>
<dbReference type="SUPFAM" id="SSF48557">
    <property type="entry name" value="L-aspartase-like"/>
    <property type="match status" value="1"/>
</dbReference>
<evidence type="ECO:0000256" key="1">
    <source>
        <dbReference type="ARBA" id="ARBA00004941"/>
    </source>
</evidence>
<keyword evidence="4" id="KW-0028">Amino-acid biosynthesis</keyword>
<dbReference type="UniPathway" id="UPA00068">
    <property type="reaction ID" value="UER00114"/>
</dbReference>
<sequence>MTGGPADELIAAGYGWEVADAPVLHDALNLADLAHAVELAERGILPAGARGALLGALLDLASLPAEAVDYNPGYGELYDSRERHLVACIGDDAGWLRAGRTRREAVRTAFRITLRGQVLDLIDAGAALAVALVDQAEAHLGTLMPDYTYLQQAQPTTFGHYLLSFADPALRDAGRLLAEFAHVNASPAGSGAANGSRIVDDRDATARVLGFDAAVEHTRDAMWQTDPFLHVLTAATSLLLTQDKLAEDLEIFASAEFDFIDLADAYSRPSILMPQKRNPYALTVIRGSTGVVMGRLAGQAAVTKTPSARSDNLIYLYGELPRTLDLAHRVTRLTTGVVRTLVADAHRMRAALDLGFTQAADLAELLMQRFAADYRTAHRVVQRAVRELGDRGAGGAALDAEAVARASAAVVGQAWRLDDAELRTMLDPRALVDSRTALGGAAPVSMYPMLTRARRQAAQFRAEVDARRGAIRAAEDDLRTRARKLAGQ</sequence>
<reference evidence="8" key="1">
    <citation type="submission" date="2021-01" db="EMBL/GenBank/DDBJ databases">
        <title>Whole genome shotgun sequence of Planosporangium flavigriseum NBRC 105377.</title>
        <authorList>
            <person name="Komaki H."/>
            <person name="Tamura T."/>
        </authorList>
    </citation>
    <scope>NUCLEOTIDE SEQUENCE</scope>
    <source>
        <strain evidence="8">NBRC 105377</strain>
    </source>
</reference>
<evidence type="ECO:0000256" key="2">
    <source>
        <dbReference type="ARBA" id="ARBA00012338"/>
    </source>
</evidence>
<dbReference type="PRINTS" id="PR00145">
    <property type="entry name" value="ARGSUCLYASE"/>
</dbReference>
<evidence type="ECO:0000313" key="9">
    <source>
        <dbReference type="Proteomes" id="UP000653674"/>
    </source>
</evidence>
<comment type="pathway">
    <text evidence="1">Amino-acid biosynthesis; L-arginine biosynthesis; L-arginine from L-ornithine and carbamoyl phosphate: step 3/3.</text>
</comment>
<dbReference type="Pfam" id="PF00206">
    <property type="entry name" value="Lyase_1"/>
    <property type="match status" value="1"/>
</dbReference>
<dbReference type="Pfam" id="PF14698">
    <property type="entry name" value="ASL_C2"/>
    <property type="match status" value="1"/>
</dbReference>
<evidence type="ECO:0000256" key="4">
    <source>
        <dbReference type="ARBA" id="ARBA00022605"/>
    </source>
</evidence>
<dbReference type="AlphaFoldDB" id="A0A8J3LSD6"/>
<feature type="domain" description="Fumarate lyase N-terminal" evidence="6">
    <location>
        <begin position="91"/>
        <end position="294"/>
    </location>
</feature>
<dbReference type="EC" id="4.3.2.1" evidence="2"/>
<evidence type="ECO:0000256" key="3">
    <source>
        <dbReference type="ARBA" id="ARBA00022571"/>
    </source>
</evidence>
<dbReference type="InterPro" id="IPR009049">
    <property type="entry name" value="Argininosuccinate_lyase"/>
</dbReference>
<dbReference type="GO" id="GO:0004056">
    <property type="term" value="F:argininosuccinate lyase activity"/>
    <property type="evidence" value="ECO:0007669"/>
    <property type="project" value="UniProtKB-EC"/>
</dbReference>
<feature type="domain" description="Argininosuccinate lyase C-terminal" evidence="7">
    <location>
        <begin position="356"/>
        <end position="432"/>
    </location>
</feature>
<evidence type="ECO:0000259" key="6">
    <source>
        <dbReference type="Pfam" id="PF00206"/>
    </source>
</evidence>
<keyword evidence="3" id="KW-0055">Arginine biosynthesis</keyword>
<evidence type="ECO:0000313" key="8">
    <source>
        <dbReference type="EMBL" id="GIG73089.1"/>
    </source>
</evidence>
<dbReference type="EMBL" id="BONU01000007">
    <property type="protein sequence ID" value="GIG73089.1"/>
    <property type="molecule type" value="Genomic_DNA"/>
</dbReference>
<accession>A0A8J3LSD6</accession>
<dbReference type="Gene3D" id="1.10.275.10">
    <property type="entry name" value="Fumarase/aspartase (N-terminal domain)"/>
    <property type="match status" value="1"/>
</dbReference>
<comment type="caution">
    <text evidence="8">The sequence shown here is derived from an EMBL/GenBank/DDBJ whole genome shotgun (WGS) entry which is preliminary data.</text>
</comment>
<gene>
    <name evidence="8" type="ORF">Pfl04_14930</name>
</gene>
<dbReference type="PANTHER" id="PTHR43814:SF1">
    <property type="entry name" value="ARGININOSUCCINATE LYASE"/>
    <property type="match status" value="1"/>
</dbReference>
<protein>
    <recommendedName>
        <fullName evidence="2">argininosuccinate lyase</fullName>
        <ecNumber evidence="2">4.3.2.1</ecNumber>
    </recommendedName>
</protein>
<dbReference type="InterPro" id="IPR008948">
    <property type="entry name" value="L-Aspartase-like"/>
</dbReference>
<dbReference type="RefSeq" id="WP_168071748.1">
    <property type="nucleotide sequence ID" value="NZ_BAAAQJ010000003.1"/>
</dbReference>
<keyword evidence="5 8" id="KW-0456">Lyase</keyword>
<dbReference type="GO" id="GO:0042450">
    <property type="term" value="P:L-arginine biosynthetic process via ornithine"/>
    <property type="evidence" value="ECO:0007669"/>
    <property type="project" value="InterPro"/>
</dbReference>
<dbReference type="InterPro" id="IPR022761">
    <property type="entry name" value="Fumarate_lyase_N"/>
</dbReference>
<dbReference type="InterPro" id="IPR029419">
    <property type="entry name" value="Arg_succ_lyase_C"/>
</dbReference>
<dbReference type="PRINTS" id="PR00149">
    <property type="entry name" value="FUMRATELYASE"/>
</dbReference>
<dbReference type="Proteomes" id="UP000653674">
    <property type="component" value="Unassembled WGS sequence"/>
</dbReference>
<name>A0A8J3LSD6_9ACTN</name>
<organism evidence="8 9">
    <name type="scientific">Planosporangium flavigriseum</name>
    <dbReference type="NCBI Taxonomy" id="373681"/>
    <lineage>
        <taxon>Bacteria</taxon>
        <taxon>Bacillati</taxon>
        <taxon>Actinomycetota</taxon>
        <taxon>Actinomycetes</taxon>
        <taxon>Micromonosporales</taxon>
        <taxon>Micromonosporaceae</taxon>
        <taxon>Planosporangium</taxon>
    </lineage>
</organism>
<dbReference type="Gene3D" id="1.20.200.10">
    <property type="entry name" value="Fumarase/aspartase (Central domain)"/>
    <property type="match status" value="1"/>
</dbReference>
<evidence type="ECO:0000256" key="5">
    <source>
        <dbReference type="ARBA" id="ARBA00023239"/>
    </source>
</evidence>
<evidence type="ECO:0000259" key="7">
    <source>
        <dbReference type="Pfam" id="PF14698"/>
    </source>
</evidence>
<keyword evidence="9" id="KW-1185">Reference proteome</keyword>
<dbReference type="InterPro" id="IPR024083">
    <property type="entry name" value="Fumarase/histidase_N"/>
</dbReference>